<keyword evidence="5" id="KW-0539">Nucleus</keyword>
<evidence type="ECO:0000256" key="5">
    <source>
        <dbReference type="ARBA" id="ARBA00023242"/>
    </source>
</evidence>
<dbReference type="EMBL" id="VDCV01000018">
    <property type="protein sequence ID" value="KAB5513859.1"/>
    <property type="molecule type" value="Genomic_DNA"/>
</dbReference>
<organism evidence="7 8">
    <name type="scientific">Salix brachista</name>
    <dbReference type="NCBI Taxonomy" id="2182728"/>
    <lineage>
        <taxon>Eukaryota</taxon>
        <taxon>Viridiplantae</taxon>
        <taxon>Streptophyta</taxon>
        <taxon>Embryophyta</taxon>
        <taxon>Tracheophyta</taxon>
        <taxon>Spermatophyta</taxon>
        <taxon>Magnoliopsida</taxon>
        <taxon>eudicotyledons</taxon>
        <taxon>Gunneridae</taxon>
        <taxon>Pentapetalae</taxon>
        <taxon>rosids</taxon>
        <taxon>fabids</taxon>
        <taxon>Malpighiales</taxon>
        <taxon>Salicaceae</taxon>
        <taxon>Saliceae</taxon>
        <taxon>Salix</taxon>
    </lineage>
</organism>
<gene>
    <name evidence="7" type="ORF">DKX38_027765</name>
</gene>
<sequence length="161" mass="17715">MESLVRKESSITAAQAPPLQNSEEKEQELLEEVNDREEEARPTHQTDLEIATSDTNQLSLGIRVHSVIHKPSHLSSSAGFGEMFGHGSWSRPGIGKLSMENSYMNATTPPRASVGRFNLERRTGAVVSPADPGIGRWIGNNGHLKTNQDDHIHKLDLSLKL</sequence>
<evidence type="ECO:0000313" key="8">
    <source>
        <dbReference type="Proteomes" id="UP000326939"/>
    </source>
</evidence>
<dbReference type="AlphaFoldDB" id="A0A5N5J3V8"/>
<dbReference type="PANTHER" id="PTHR47287">
    <property type="entry name" value="C2H2 AND C2HC ZINC FINGERS SUPERFAMILY PROTEIN"/>
    <property type="match status" value="1"/>
</dbReference>
<proteinExistence type="predicted"/>
<accession>A0A5N5J3V8</accession>
<keyword evidence="2" id="KW-0479">Metal-binding</keyword>
<evidence type="ECO:0000256" key="2">
    <source>
        <dbReference type="ARBA" id="ARBA00022723"/>
    </source>
</evidence>
<feature type="compositionally biased region" description="Basic and acidic residues" evidence="6">
    <location>
        <begin position="38"/>
        <end position="47"/>
    </location>
</feature>
<dbReference type="InterPro" id="IPR044246">
    <property type="entry name" value="ZFP3-like"/>
</dbReference>
<reference evidence="8" key="1">
    <citation type="journal article" date="2019" name="Gigascience">
        <title>De novo genome assembly of the endangered Acer yangbiense, a plant species with extremely small populations endemic to Yunnan Province, China.</title>
        <authorList>
            <person name="Yang J."/>
            <person name="Wariss H.M."/>
            <person name="Tao L."/>
            <person name="Zhang R."/>
            <person name="Yun Q."/>
            <person name="Hollingsworth P."/>
            <person name="Dao Z."/>
            <person name="Luo G."/>
            <person name="Guo H."/>
            <person name="Ma Y."/>
            <person name="Sun W."/>
        </authorList>
    </citation>
    <scope>NUCLEOTIDE SEQUENCE [LARGE SCALE GENOMIC DNA]</scope>
    <source>
        <strain evidence="8">cv. br00</strain>
    </source>
</reference>
<evidence type="ECO:0000256" key="3">
    <source>
        <dbReference type="ARBA" id="ARBA00022771"/>
    </source>
</evidence>
<keyword evidence="4" id="KW-0862">Zinc</keyword>
<feature type="compositionally biased region" description="Polar residues" evidence="6">
    <location>
        <begin position="10"/>
        <end position="21"/>
    </location>
</feature>
<dbReference type="GO" id="GO:0008270">
    <property type="term" value="F:zinc ion binding"/>
    <property type="evidence" value="ECO:0007669"/>
    <property type="project" value="UniProtKB-KW"/>
</dbReference>
<keyword evidence="8" id="KW-1185">Reference proteome</keyword>
<comment type="subcellular location">
    <subcellularLocation>
        <location evidence="1">Nucleus</location>
    </subcellularLocation>
</comment>
<evidence type="ECO:0000313" key="7">
    <source>
        <dbReference type="EMBL" id="KAB5513859.1"/>
    </source>
</evidence>
<dbReference type="GO" id="GO:0009788">
    <property type="term" value="P:negative regulation of abscisic acid-activated signaling pathway"/>
    <property type="evidence" value="ECO:0007669"/>
    <property type="project" value="InterPro"/>
</dbReference>
<evidence type="ECO:0000256" key="1">
    <source>
        <dbReference type="ARBA" id="ARBA00004123"/>
    </source>
</evidence>
<keyword evidence="3" id="KW-0863">Zinc-finger</keyword>
<dbReference type="Proteomes" id="UP000326939">
    <property type="component" value="Chromosome 18"/>
</dbReference>
<evidence type="ECO:0000256" key="4">
    <source>
        <dbReference type="ARBA" id="ARBA00022833"/>
    </source>
</evidence>
<name>A0A5N5J3V8_9ROSI</name>
<feature type="region of interest" description="Disordered" evidence="6">
    <location>
        <begin position="1"/>
        <end position="48"/>
    </location>
</feature>
<dbReference type="PANTHER" id="PTHR47287:SF17">
    <property type="entry name" value="C2H2 AND C2HC ZINC FINGERS SUPERFAMILY PROTEIN"/>
    <property type="match status" value="1"/>
</dbReference>
<evidence type="ECO:0000256" key="6">
    <source>
        <dbReference type="SAM" id="MobiDB-lite"/>
    </source>
</evidence>
<protein>
    <submittedName>
        <fullName evidence="7">Uncharacterized protein</fullName>
    </submittedName>
</protein>
<dbReference type="GO" id="GO:0005634">
    <property type="term" value="C:nucleus"/>
    <property type="evidence" value="ECO:0007669"/>
    <property type="project" value="UniProtKB-SubCell"/>
</dbReference>
<comment type="caution">
    <text evidence="7">The sequence shown here is derived from an EMBL/GenBank/DDBJ whole genome shotgun (WGS) entry which is preliminary data.</text>
</comment>